<dbReference type="EMBL" id="UINC01013027">
    <property type="protein sequence ID" value="SVA56527.1"/>
    <property type="molecule type" value="Genomic_DNA"/>
</dbReference>
<evidence type="ECO:0000313" key="2">
    <source>
        <dbReference type="EMBL" id="SVA56527.1"/>
    </source>
</evidence>
<dbReference type="PANTHER" id="PTHR43755:SF1">
    <property type="entry name" value="FAD-DEPENDENT PYRIDINE NUCLEOTIDE-DISULPHIDE OXIDOREDUCTASE"/>
    <property type="match status" value="1"/>
</dbReference>
<dbReference type="SUPFAM" id="SSF51905">
    <property type="entry name" value="FAD/NAD(P)-binding domain"/>
    <property type="match status" value="1"/>
</dbReference>
<proteinExistence type="predicted"/>
<dbReference type="AlphaFoldDB" id="A0A381WXA2"/>
<dbReference type="InterPro" id="IPR036188">
    <property type="entry name" value="FAD/NAD-bd_sf"/>
</dbReference>
<name>A0A381WXA2_9ZZZZ</name>
<evidence type="ECO:0000259" key="1">
    <source>
        <dbReference type="Pfam" id="PF07992"/>
    </source>
</evidence>
<reference evidence="2" key="1">
    <citation type="submission" date="2018-05" db="EMBL/GenBank/DDBJ databases">
        <authorList>
            <person name="Lanie J.A."/>
            <person name="Ng W.-L."/>
            <person name="Kazmierczak K.M."/>
            <person name="Andrzejewski T.M."/>
            <person name="Davidsen T.M."/>
            <person name="Wayne K.J."/>
            <person name="Tettelin H."/>
            <person name="Glass J.I."/>
            <person name="Rusch D."/>
            <person name="Podicherti R."/>
            <person name="Tsui H.-C.T."/>
            <person name="Winkler M.E."/>
        </authorList>
    </citation>
    <scope>NUCLEOTIDE SEQUENCE</scope>
</reference>
<dbReference type="PANTHER" id="PTHR43755">
    <property type="match status" value="1"/>
</dbReference>
<protein>
    <recommendedName>
        <fullName evidence="1">FAD/NAD(P)-binding domain-containing protein</fullName>
    </recommendedName>
</protein>
<organism evidence="2">
    <name type="scientific">marine metagenome</name>
    <dbReference type="NCBI Taxonomy" id="408172"/>
    <lineage>
        <taxon>unclassified sequences</taxon>
        <taxon>metagenomes</taxon>
        <taxon>ecological metagenomes</taxon>
    </lineage>
</organism>
<dbReference type="Pfam" id="PF07992">
    <property type="entry name" value="Pyr_redox_2"/>
    <property type="match status" value="1"/>
</dbReference>
<feature type="non-terminal residue" evidence="2">
    <location>
        <position position="401"/>
    </location>
</feature>
<dbReference type="InterPro" id="IPR052541">
    <property type="entry name" value="SQRD"/>
</dbReference>
<dbReference type="InterPro" id="IPR023753">
    <property type="entry name" value="FAD/NAD-binding_dom"/>
</dbReference>
<dbReference type="Gene3D" id="3.50.50.100">
    <property type="match status" value="1"/>
</dbReference>
<gene>
    <name evidence="2" type="ORF">METZ01_LOCUS109381</name>
</gene>
<accession>A0A381WXA2</accession>
<sequence length="401" mass="44251">MHIVVVGGSFGGLTAAYDLRRLLRRRDHQVTVISKERRFIFIPSLPWVAMGSKTIADISFDLEAPLIAKGINFVEAAITGINPRTRKVLTDGTEYEYDILLLATGHRSANEAVPGLGPFDGPGHSLMSPAEAEEARDSWAAFLRDPGPIVIGCAPGASCLGPAYEFLFEAHHALQRRRIRHRVPITFVTPEPFLGHFGVGGFGKARQFFEGELEQRDIRYFNSAAISQITSESVELSDGKVFESRYSLVIPPLAGIPAVAGTDGLANPKGFIPVDAHYRHPDFPDIYAVGVAVALPPVEETTVPVNFPKTGHMTEQMAKIAAHNIASDINGSEQTTHELMVECIMDMGDKAAHIRADPARPPRNVSQMSVGKRWLWAKRFFANYYLWKIKRGATRSPKWVW</sequence>
<dbReference type="GO" id="GO:0016491">
    <property type="term" value="F:oxidoreductase activity"/>
    <property type="evidence" value="ECO:0007669"/>
    <property type="project" value="InterPro"/>
</dbReference>
<feature type="domain" description="FAD/NAD(P)-binding" evidence="1">
    <location>
        <begin position="1"/>
        <end position="290"/>
    </location>
</feature>